<keyword evidence="6" id="KW-1185">Reference proteome</keyword>
<gene>
    <name evidence="5" type="ORF">SAMN06269250_0178</name>
</gene>
<sequence>MNWYILCTKSRKEKSVSKYLEKVGIEAYCPVIRRQHKWSDRIKVVEEPLFANYCFVKVNETDRSKVFVNSGIIKYLYWLGKPAILAESEIDSIKSVLSQYDHSKITVNDFQSNDKIAIKSGAFINQTGTVLQRQGNNIVIYMEAIQMCIKINFNTTSVSKL</sequence>
<keyword evidence="2" id="KW-0805">Transcription regulation</keyword>
<dbReference type="NCBIfam" id="NF033644">
    <property type="entry name" value="antiterm_UpxY"/>
    <property type="match status" value="1"/>
</dbReference>
<keyword evidence="1" id="KW-0889">Transcription antitermination</keyword>
<dbReference type="EMBL" id="OCNH01000011">
    <property type="protein sequence ID" value="SOD99807.1"/>
    <property type="molecule type" value="Genomic_DNA"/>
</dbReference>
<dbReference type="SUPFAM" id="SSF82679">
    <property type="entry name" value="N-utilization substance G protein NusG, N-terminal domain"/>
    <property type="match status" value="1"/>
</dbReference>
<protein>
    <submittedName>
        <fullName evidence="5">Transcription antitermination factor NusG</fullName>
    </submittedName>
</protein>
<reference evidence="6" key="1">
    <citation type="submission" date="2017-09" db="EMBL/GenBank/DDBJ databases">
        <authorList>
            <person name="Varghese N."/>
            <person name="Submissions S."/>
        </authorList>
    </citation>
    <scope>NUCLEOTIDE SEQUENCE [LARGE SCALE GENOMIC DNA]</scope>
    <source>
        <strain evidence="6">DSM 29961</strain>
    </source>
</reference>
<evidence type="ECO:0000256" key="2">
    <source>
        <dbReference type="ARBA" id="ARBA00023015"/>
    </source>
</evidence>
<evidence type="ECO:0000256" key="3">
    <source>
        <dbReference type="ARBA" id="ARBA00023163"/>
    </source>
</evidence>
<dbReference type="RefSeq" id="WP_097132223.1">
    <property type="nucleotide sequence ID" value="NZ_OCNH01000011.1"/>
</dbReference>
<dbReference type="PANTHER" id="PTHR30265:SF4">
    <property type="entry name" value="KOW MOTIF FAMILY PROTEIN, EXPRESSED"/>
    <property type="match status" value="1"/>
</dbReference>
<dbReference type="InterPro" id="IPR006645">
    <property type="entry name" value="NGN-like_dom"/>
</dbReference>
<evidence type="ECO:0000259" key="4">
    <source>
        <dbReference type="Pfam" id="PF02357"/>
    </source>
</evidence>
<dbReference type="Proteomes" id="UP000219452">
    <property type="component" value="Unassembled WGS sequence"/>
</dbReference>
<dbReference type="Gene3D" id="3.30.70.940">
    <property type="entry name" value="NusG, N-terminal domain"/>
    <property type="match status" value="1"/>
</dbReference>
<dbReference type="PANTHER" id="PTHR30265">
    <property type="entry name" value="RHO-INTERACTING TRANSCRIPTION TERMINATION FACTOR NUSG"/>
    <property type="match status" value="1"/>
</dbReference>
<dbReference type="InterPro" id="IPR036735">
    <property type="entry name" value="NGN_dom_sf"/>
</dbReference>
<evidence type="ECO:0000256" key="1">
    <source>
        <dbReference type="ARBA" id="ARBA00022814"/>
    </source>
</evidence>
<dbReference type="AlphaFoldDB" id="A0A286GW74"/>
<dbReference type="InterPro" id="IPR043425">
    <property type="entry name" value="NusG-like"/>
</dbReference>
<evidence type="ECO:0000313" key="5">
    <source>
        <dbReference type="EMBL" id="SOD99807.1"/>
    </source>
</evidence>
<organism evidence="5 6">
    <name type="scientific">Spirosoma fluviale</name>
    <dbReference type="NCBI Taxonomy" id="1597977"/>
    <lineage>
        <taxon>Bacteria</taxon>
        <taxon>Pseudomonadati</taxon>
        <taxon>Bacteroidota</taxon>
        <taxon>Cytophagia</taxon>
        <taxon>Cytophagales</taxon>
        <taxon>Cytophagaceae</taxon>
        <taxon>Spirosoma</taxon>
    </lineage>
</organism>
<name>A0A286GW74_9BACT</name>
<dbReference type="CDD" id="cd09895">
    <property type="entry name" value="NGN_SP_UpxY"/>
    <property type="match status" value="1"/>
</dbReference>
<dbReference type="OrthoDB" id="9796143at2"/>
<feature type="domain" description="NusG-like N-terminal" evidence="4">
    <location>
        <begin position="1"/>
        <end position="93"/>
    </location>
</feature>
<accession>A0A286GW74</accession>
<dbReference type="Pfam" id="PF02357">
    <property type="entry name" value="NusG"/>
    <property type="match status" value="1"/>
</dbReference>
<evidence type="ECO:0000313" key="6">
    <source>
        <dbReference type="Proteomes" id="UP000219452"/>
    </source>
</evidence>
<dbReference type="GO" id="GO:0031564">
    <property type="term" value="P:transcription antitermination"/>
    <property type="evidence" value="ECO:0007669"/>
    <property type="project" value="UniProtKB-KW"/>
</dbReference>
<proteinExistence type="predicted"/>
<keyword evidence="3" id="KW-0804">Transcription</keyword>
<dbReference type="GO" id="GO:0006354">
    <property type="term" value="P:DNA-templated transcription elongation"/>
    <property type="evidence" value="ECO:0007669"/>
    <property type="project" value="InterPro"/>
</dbReference>